<evidence type="ECO:0000313" key="9">
    <source>
        <dbReference type="EMBL" id="MFC4123567.1"/>
    </source>
</evidence>
<sequence>MSISVQEPAATGLTAAQVEQRRRDGRTNDVPARASRSVRDIVRANVFTRINAILGVLFLLVLATGSLIDGMFGLLIVANSAVGIIQEIRAKRTLDQLAIVSQAKPTVRRDGVATQVAPSEVVLDDLIELGPGDQIVVDGEIEESAALEVDESLLTGEADPIDKGAGAPVMSGSFVVSGSGAYRATKVGKDAYAAKLAEEASKFTLVHSELRSGIDKILKFITYLLIPAGLLSIYNQLVSSQESWRPAVTGMVAALVPMVPEGLVLMTSIAFAVGVVRLGQRNCLVQELPAIEGLARVDVVCADKTGTLTENGMRLAEIEPLGAFDEAEVRRALAALASDDPRPNASVQAIAEALPDAPDWTQTAIAPFSSAKKWSGISYGAHGDWLLGAPDVLLDPSSADAARAEQLGSSGLRVLLLARGDRPVDADDAPGVVEPAALVVLEQKVRPDAKDTLEYFADQQVSIKVISGDNAVSVGAVASSLDLPGGDHPVDARTLPEDRDELADVLDRDTTFGRVRPDQKRAMVGALQSRGHTVAMTGDGVNDVLALKDADIGVAMGAGSPATRAVAQIVLLDNKFATLPYVVGEGRRVIGNIERVSNLFLTKTVYSVLLAFLVGLAGVGSQIFGYDPIGYPFLPRHVTIAAWFTIGIPAFILSLAPNNERARTGFVGRVMRLAVPSGVVIGVATFVAYLIAYAGPEASETQKVQAGTTALITLIMIAVWVLALVARPYVWWKVVLIAVSVLAYIALFTTPFTREFFKLDPSNPRLTLAAFVCGAVGIVLVELAWWVQARLSGNRGKFIPAVGAQGA</sequence>
<feature type="transmembrane region" description="Helical" evidence="7">
    <location>
        <begin position="217"/>
        <end position="234"/>
    </location>
</feature>
<evidence type="ECO:0000256" key="6">
    <source>
        <dbReference type="SAM" id="MobiDB-lite"/>
    </source>
</evidence>
<dbReference type="InterPro" id="IPR023298">
    <property type="entry name" value="ATPase_P-typ_TM_dom_sf"/>
</dbReference>
<dbReference type="EMBL" id="JBHSBA010000002">
    <property type="protein sequence ID" value="MFC4123567.1"/>
    <property type="molecule type" value="Genomic_DNA"/>
</dbReference>
<dbReference type="SUPFAM" id="SSF56784">
    <property type="entry name" value="HAD-like"/>
    <property type="match status" value="1"/>
</dbReference>
<dbReference type="PRINTS" id="PR00119">
    <property type="entry name" value="CATATPASE"/>
</dbReference>
<accession>A0ABV8KZS6</accession>
<evidence type="ECO:0000256" key="4">
    <source>
        <dbReference type="ARBA" id="ARBA00022989"/>
    </source>
</evidence>
<comment type="caution">
    <text evidence="9">The sequence shown here is derived from an EMBL/GenBank/DDBJ whole genome shotgun (WGS) entry which is preliminary data.</text>
</comment>
<dbReference type="SUPFAM" id="SSF81665">
    <property type="entry name" value="Calcium ATPase, transmembrane domain M"/>
    <property type="match status" value="1"/>
</dbReference>
<evidence type="ECO:0000256" key="7">
    <source>
        <dbReference type="SAM" id="Phobius"/>
    </source>
</evidence>
<evidence type="ECO:0000256" key="3">
    <source>
        <dbReference type="ARBA" id="ARBA00022967"/>
    </source>
</evidence>
<dbReference type="SUPFAM" id="SSF81653">
    <property type="entry name" value="Calcium ATPase, transduction domain A"/>
    <property type="match status" value="1"/>
</dbReference>
<comment type="subcellular location">
    <subcellularLocation>
        <location evidence="1">Cell membrane</location>
        <topology evidence="1">Multi-pass membrane protein</topology>
    </subcellularLocation>
</comment>
<evidence type="ECO:0000256" key="5">
    <source>
        <dbReference type="ARBA" id="ARBA00023136"/>
    </source>
</evidence>
<gene>
    <name evidence="9" type="ORF">ACFOW8_01345</name>
</gene>
<dbReference type="InterPro" id="IPR059000">
    <property type="entry name" value="ATPase_P-type_domA"/>
</dbReference>
<dbReference type="PROSITE" id="PS00154">
    <property type="entry name" value="ATPASE_E1_E2"/>
    <property type="match status" value="1"/>
</dbReference>
<keyword evidence="4 7" id="KW-1133">Transmembrane helix</keyword>
<dbReference type="InterPro" id="IPR018303">
    <property type="entry name" value="ATPase_P-typ_P_site"/>
</dbReference>
<feature type="domain" description="P-type ATPase A" evidence="8">
    <location>
        <begin position="102"/>
        <end position="199"/>
    </location>
</feature>
<reference evidence="10" key="1">
    <citation type="journal article" date="2019" name="Int. J. Syst. Evol. Microbiol.">
        <title>The Global Catalogue of Microorganisms (GCM) 10K type strain sequencing project: providing services to taxonomists for standard genome sequencing and annotation.</title>
        <authorList>
            <consortium name="The Broad Institute Genomics Platform"/>
            <consortium name="The Broad Institute Genome Sequencing Center for Infectious Disease"/>
            <person name="Wu L."/>
            <person name="Ma J."/>
        </authorList>
    </citation>
    <scope>NUCLEOTIDE SEQUENCE [LARGE SCALE GENOMIC DNA]</scope>
    <source>
        <strain evidence="10">CGMCC 4.7204</strain>
    </source>
</reference>
<feature type="region of interest" description="Disordered" evidence="6">
    <location>
        <begin position="1"/>
        <end position="31"/>
    </location>
</feature>
<dbReference type="InterPro" id="IPR001757">
    <property type="entry name" value="P_typ_ATPase"/>
</dbReference>
<dbReference type="Pfam" id="PF00122">
    <property type="entry name" value="E1-E2_ATPase"/>
    <property type="match status" value="1"/>
</dbReference>
<evidence type="ECO:0000313" key="10">
    <source>
        <dbReference type="Proteomes" id="UP001595767"/>
    </source>
</evidence>
<dbReference type="InterPro" id="IPR023214">
    <property type="entry name" value="HAD_sf"/>
</dbReference>
<name>A0ABV8KZS6_9NOCA</name>
<dbReference type="InterPro" id="IPR044492">
    <property type="entry name" value="P_typ_ATPase_HD_dom"/>
</dbReference>
<dbReference type="Gene3D" id="3.40.1110.10">
    <property type="entry name" value="Calcium-transporting ATPase, cytoplasmic domain N"/>
    <property type="match status" value="1"/>
</dbReference>
<keyword evidence="10" id="KW-1185">Reference proteome</keyword>
<protein>
    <submittedName>
        <fullName evidence="9">Cation-translocating P-type ATPase</fullName>
    </submittedName>
</protein>
<dbReference type="Pfam" id="PF00702">
    <property type="entry name" value="Hydrolase"/>
    <property type="match status" value="1"/>
</dbReference>
<proteinExistence type="predicted"/>
<dbReference type="Gene3D" id="2.70.150.10">
    <property type="entry name" value="Calcium-transporting ATPase, cytoplasmic transduction domain A"/>
    <property type="match status" value="1"/>
</dbReference>
<dbReference type="RefSeq" id="WP_378544114.1">
    <property type="nucleotide sequence ID" value="NZ_JBHSBA010000002.1"/>
</dbReference>
<dbReference type="CDD" id="cd02609">
    <property type="entry name" value="P-type_ATPase"/>
    <property type="match status" value="1"/>
</dbReference>
<feature type="transmembrane region" description="Helical" evidence="7">
    <location>
        <begin position="254"/>
        <end position="276"/>
    </location>
</feature>
<dbReference type="SFLD" id="SFLDS00003">
    <property type="entry name" value="Haloacid_Dehalogenase"/>
    <property type="match status" value="1"/>
</dbReference>
<feature type="transmembrane region" description="Helical" evidence="7">
    <location>
        <begin position="70"/>
        <end position="88"/>
    </location>
</feature>
<evidence type="ECO:0000256" key="2">
    <source>
        <dbReference type="ARBA" id="ARBA00022692"/>
    </source>
</evidence>
<dbReference type="SFLD" id="SFLDF00027">
    <property type="entry name" value="p-type_atpase"/>
    <property type="match status" value="1"/>
</dbReference>
<feature type="transmembrane region" description="Helical" evidence="7">
    <location>
        <begin position="730"/>
        <end position="748"/>
    </location>
</feature>
<feature type="transmembrane region" description="Helical" evidence="7">
    <location>
        <begin position="605"/>
        <end position="626"/>
    </location>
</feature>
<feature type="transmembrane region" description="Helical" evidence="7">
    <location>
        <begin position="638"/>
        <end position="658"/>
    </location>
</feature>
<dbReference type="Gene3D" id="1.20.1110.10">
    <property type="entry name" value="Calcium-transporting ATPase, transmembrane domain"/>
    <property type="match status" value="1"/>
</dbReference>
<evidence type="ECO:0000256" key="1">
    <source>
        <dbReference type="ARBA" id="ARBA00004651"/>
    </source>
</evidence>
<dbReference type="InterPro" id="IPR008250">
    <property type="entry name" value="ATPase_P-typ_transduc_dom_A_sf"/>
</dbReference>
<keyword evidence="2 7" id="KW-0812">Transmembrane</keyword>
<organism evidence="9 10">
    <name type="scientific">Nocardia rhizosphaerae</name>
    <dbReference type="NCBI Taxonomy" id="1691571"/>
    <lineage>
        <taxon>Bacteria</taxon>
        <taxon>Bacillati</taxon>
        <taxon>Actinomycetota</taxon>
        <taxon>Actinomycetes</taxon>
        <taxon>Mycobacteriales</taxon>
        <taxon>Nocardiaceae</taxon>
        <taxon>Nocardia</taxon>
    </lineage>
</organism>
<dbReference type="PANTHER" id="PTHR42861">
    <property type="entry name" value="CALCIUM-TRANSPORTING ATPASE"/>
    <property type="match status" value="1"/>
</dbReference>
<feature type="transmembrane region" description="Helical" evidence="7">
    <location>
        <begin position="46"/>
        <end position="64"/>
    </location>
</feature>
<dbReference type="SFLD" id="SFLDG00002">
    <property type="entry name" value="C1.7:_P-type_atpase_like"/>
    <property type="match status" value="1"/>
</dbReference>
<evidence type="ECO:0000259" key="8">
    <source>
        <dbReference type="Pfam" id="PF00122"/>
    </source>
</evidence>
<dbReference type="Proteomes" id="UP001595767">
    <property type="component" value="Unassembled WGS sequence"/>
</dbReference>
<feature type="transmembrane region" description="Helical" evidence="7">
    <location>
        <begin position="768"/>
        <end position="787"/>
    </location>
</feature>
<feature type="transmembrane region" description="Helical" evidence="7">
    <location>
        <begin position="670"/>
        <end position="692"/>
    </location>
</feature>
<dbReference type="Gene3D" id="3.40.50.1000">
    <property type="entry name" value="HAD superfamily/HAD-like"/>
    <property type="match status" value="1"/>
</dbReference>
<dbReference type="InterPro" id="IPR036412">
    <property type="entry name" value="HAD-like_sf"/>
</dbReference>
<keyword evidence="3" id="KW-1278">Translocase</keyword>
<dbReference type="NCBIfam" id="TIGR01494">
    <property type="entry name" value="ATPase_P-type"/>
    <property type="match status" value="2"/>
</dbReference>
<dbReference type="PRINTS" id="PR00120">
    <property type="entry name" value="HATPASE"/>
</dbReference>
<dbReference type="InterPro" id="IPR023299">
    <property type="entry name" value="ATPase_P-typ_cyto_dom_N"/>
</dbReference>
<feature type="transmembrane region" description="Helical" evidence="7">
    <location>
        <begin position="704"/>
        <end position="723"/>
    </location>
</feature>
<keyword evidence="5 7" id="KW-0472">Membrane</keyword>